<dbReference type="AlphaFoldDB" id="D2Z432"/>
<evidence type="ECO:0000313" key="3">
    <source>
        <dbReference type="Proteomes" id="UP000006427"/>
    </source>
</evidence>
<evidence type="ECO:0000256" key="1">
    <source>
        <dbReference type="SAM" id="MobiDB-lite"/>
    </source>
</evidence>
<gene>
    <name evidence="2" type="ORF">Dpep_2271</name>
</gene>
<accession>D2Z432</accession>
<evidence type="ECO:0000313" key="2">
    <source>
        <dbReference type="EMBL" id="EFC92293.1"/>
    </source>
</evidence>
<keyword evidence="3" id="KW-1185">Reference proteome</keyword>
<protein>
    <submittedName>
        <fullName evidence="2">Uncharacterized protein</fullName>
    </submittedName>
</protein>
<reference evidence="2 3" key="1">
    <citation type="journal article" date="2010" name="Stand. Genomic Sci.">
        <title>Permanent draft genome sequence of Dethiosulfovibrio peptidovorans type strain (SEBR 4207).</title>
        <authorList>
            <person name="Labutti K."/>
            <person name="Mayilraj S."/>
            <person name="Clum A."/>
            <person name="Lucas S."/>
            <person name="Glavina Del Rio T."/>
            <person name="Nolan M."/>
            <person name="Tice H."/>
            <person name="Cheng J.F."/>
            <person name="Pitluck S."/>
            <person name="Liolios K."/>
            <person name="Ivanova N."/>
            <person name="Mavromatis K."/>
            <person name="Mikhailova N."/>
            <person name="Pati A."/>
            <person name="Goodwin L."/>
            <person name="Chen A."/>
            <person name="Palaniappan K."/>
            <person name="Land M."/>
            <person name="Hauser L."/>
            <person name="Chang Y.J."/>
            <person name="Jeffries C.D."/>
            <person name="Rohde M."/>
            <person name="Spring S."/>
            <person name="Goker M."/>
            <person name="Woyke T."/>
            <person name="Bristow J."/>
            <person name="Eisen J.A."/>
            <person name="Markowitz V."/>
            <person name="Hugenholtz P."/>
            <person name="Kyrpides N.C."/>
            <person name="Klenk H.P."/>
            <person name="Lapidus A."/>
        </authorList>
    </citation>
    <scope>NUCLEOTIDE SEQUENCE [LARGE SCALE GENOMIC DNA]</scope>
    <source>
        <strain evidence="2 3">DSM 11002</strain>
    </source>
</reference>
<proteinExistence type="predicted"/>
<dbReference type="EMBL" id="ABTR02000001">
    <property type="protein sequence ID" value="EFC92293.1"/>
    <property type="molecule type" value="Genomic_DNA"/>
</dbReference>
<organism evidence="2 3">
    <name type="scientific">Dethiosulfovibrio peptidovorans DSM 11002</name>
    <dbReference type="NCBI Taxonomy" id="469381"/>
    <lineage>
        <taxon>Bacteria</taxon>
        <taxon>Thermotogati</taxon>
        <taxon>Synergistota</taxon>
        <taxon>Synergistia</taxon>
        <taxon>Synergistales</taxon>
        <taxon>Dethiosulfovibrionaceae</taxon>
        <taxon>Dethiosulfovibrio</taxon>
    </lineage>
</organism>
<name>D2Z432_9BACT</name>
<sequence length="196" mass="22045">MRRAGFSLVLVLIVLTVGSAFVFTAFYLVENFHMNSSMSIRRMKLYSMAVSEMESMKAWLETELEESPFPLMKYHGVYFASWDEDPDDEMPFDVLIARVGGSAMVRDRSANGLNARTIVYDLVYKNNGLGYQNGLPSRRSSKLDSSSEGMSEREENYGQSGEELLIYLVRTTVKDDQGGSITLEQTVERKVDGGSE</sequence>
<dbReference type="STRING" id="469381.Dpep_2271"/>
<comment type="caution">
    <text evidence="2">The sequence shown here is derived from an EMBL/GenBank/DDBJ whole genome shotgun (WGS) entry which is preliminary data.</text>
</comment>
<dbReference type="Proteomes" id="UP000006427">
    <property type="component" value="Unassembled WGS sequence"/>
</dbReference>
<feature type="region of interest" description="Disordered" evidence="1">
    <location>
        <begin position="135"/>
        <end position="158"/>
    </location>
</feature>
<dbReference type="PaxDb" id="469381-Dpep_2271"/>